<keyword evidence="2" id="KW-1185">Reference proteome</keyword>
<protein>
    <submittedName>
        <fullName evidence="1">Uncharacterized protein</fullName>
    </submittedName>
</protein>
<comment type="caution">
    <text evidence="1">The sequence shown here is derived from an EMBL/GenBank/DDBJ whole genome shotgun (WGS) entry which is preliminary data.</text>
</comment>
<gene>
    <name evidence="1" type="ORF">FHS83_002623</name>
</gene>
<name>A0A846N1G1_9PROT</name>
<evidence type="ECO:0000313" key="2">
    <source>
        <dbReference type="Proteomes" id="UP000570514"/>
    </source>
</evidence>
<evidence type="ECO:0000313" key="1">
    <source>
        <dbReference type="EMBL" id="NIK89305.1"/>
    </source>
</evidence>
<dbReference type="AlphaFoldDB" id="A0A846N1G1"/>
<proteinExistence type="predicted"/>
<dbReference type="Proteomes" id="UP000570514">
    <property type="component" value="Unassembled WGS sequence"/>
</dbReference>
<sequence>MTEGCGTHYPRLALKNSFKIIPAATGSPARAISGW</sequence>
<dbReference type="EMBL" id="JAASRM010000001">
    <property type="protein sequence ID" value="NIK89305.1"/>
    <property type="molecule type" value="Genomic_DNA"/>
</dbReference>
<organism evidence="1 2">
    <name type="scientific">Rhizomicrobium palustre</name>
    <dbReference type="NCBI Taxonomy" id="189966"/>
    <lineage>
        <taxon>Bacteria</taxon>
        <taxon>Pseudomonadati</taxon>
        <taxon>Pseudomonadota</taxon>
        <taxon>Alphaproteobacteria</taxon>
        <taxon>Micropepsales</taxon>
        <taxon>Micropepsaceae</taxon>
        <taxon>Rhizomicrobium</taxon>
    </lineage>
</organism>
<accession>A0A846N1G1</accession>
<reference evidence="1 2" key="1">
    <citation type="submission" date="2020-03" db="EMBL/GenBank/DDBJ databases">
        <title>Genomic Encyclopedia of Type Strains, Phase IV (KMG-IV): sequencing the most valuable type-strain genomes for metagenomic binning, comparative biology and taxonomic classification.</title>
        <authorList>
            <person name="Goeker M."/>
        </authorList>
    </citation>
    <scope>NUCLEOTIDE SEQUENCE [LARGE SCALE GENOMIC DNA]</scope>
    <source>
        <strain evidence="1 2">DSM 19867</strain>
    </source>
</reference>